<proteinExistence type="predicted"/>
<dbReference type="GO" id="GO:0008168">
    <property type="term" value="F:methyltransferase activity"/>
    <property type="evidence" value="ECO:0007669"/>
    <property type="project" value="UniProtKB-KW"/>
</dbReference>
<dbReference type="GO" id="GO:0032259">
    <property type="term" value="P:methylation"/>
    <property type="evidence" value="ECO:0007669"/>
    <property type="project" value="UniProtKB-KW"/>
</dbReference>
<accession>A0A6A4V3H5</accession>
<reference evidence="2 3" key="1">
    <citation type="submission" date="2019-07" db="EMBL/GenBank/DDBJ databases">
        <title>Draft genome assembly of a fouling barnacle, Amphibalanus amphitrite (Darwin, 1854): The first reference genome for Thecostraca.</title>
        <authorList>
            <person name="Kim W."/>
        </authorList>
    </citation>
    <scope>NUCLEOTIDE SEQUENCE [LARGE SCALE GENOMIC DNA]</scope>
    <source>
        <strain evidence="2">SNU_AA5</strain>
        <tissue evidence="2">Soma without cirri and trophi</tissue>
    </source>
</reference>
<evidence type="ECO:0000259" key="1">
    <source>
        <dbReference type="Pfam" id="PF13383"/>
    </source>
</evidence>
<sequence>MPCRRWRRWPLLSWLSVGLLFHGVLLFVVLTRRPAPTNAGARALGSPCRPDMAVRRLPPMSPEDHTMLADLLMYLTRPDPRTCQKKLKFGGIPIRDRSAAYVDGHKYVCLDPELSLLTSDGCLVYSFGISIDWSFDWDMEAFGCTVHAFDPTIPAPNDSAGAGDVSFHQYGIGGRDGVLENSDAQLRTLETLVDGLGHRQSVIHYLKLDVEDGEWAVFQQQAELGARSVLAENVEQLGVELHFMDHQPAEQHVTFYREVYRSLLALQELGFYLFWSEPNPLQRPEWAVPGLEQNITYAMEVVWLKARCIEDAYLEFTGEDMDKTIK</sequence>
<dbReference type="InterPro" id="IPR025714">
    <property type="entry name" value="Methyltranfer_dom"/>
</dbReference>
<comment type="caution">
    <text evidence="2">The sequence shown here is derived from an EMBL/GenBank/DDBJ whole genome shotgun (WGS) entry which is preliminary data.</text>
</comment>
<dbReference type="PANTHER" id="PTHR32026">
    <property type="entry name" value="METHYLTRANSFERASE-LIKE PROTEIN 24"/>
    <property type="match status" value="1"/>
</dbReference>
<protein>
    <submittedName>
        <fullName evidence="2">Methyltransferase-like protein 24</fullName>
    </submittedName>
</protein>
<dbReference type="AlphaFoldDB" id="A0A6A4V3H5"/>
<evidence type="ECO:0000313" key="3">
    <source>
        <dbReference type="Proteomes" id="UP000440578"/>
    </source>
</evidence>
<dbReference type="Pfam" id="PF13383">
    <property type="entry name" value="Methyltransf_22"/>
    <property type="match status" value="1"/>
</dbReference>
<evidence type="ECO:0000313" key="2">
    <source>
        <dbReference type="EMBL" id="KAF0287659.1"/>
    </source>
</evidence>
<dbReference type="InterPro" id="IPR026913">
    <property type="entry name" value="METTL24"/>
</dbReference>
<dbReference type="PANTHER" id="PTHR32026:SF10">
    <property type="entry name" value="METHYLTRANSFERASE-LIKE PROTEIN 24-RELATED"/>
    <property type="match status" value="1"/>
</dbReference>
<organism evidence="2 3">
    <name type="scientific">Amphibalanus amphitrite</name>
    <name type="common">Striped barnacle</name>
    <name type="synonym">Balanus amphitrite</name>
    <dbReference type="NCBI Taxonomy" id="1232801"/>
    <lineage>
        <taxon>Eukaryota</taxon>
        <taxon>Metazoa</taxon>
        <taxon>Ecdysozoa</taxon>
        <taxon>Arthropoda</taxon>
        <taxon>Crustacea</taxon>
        <taxon>Multicrustacea</taxon>
        <taxon>Cirripedia</taxon>
        <taxon>Thoracica</taxon>
        <taxon>Thoracicalcarea</taxon>
        <taxon>Balanomorpha</taxon>
        <taxon>Balanoidea</taxon>
        <taxon>Balanidae</taxon>
        <taxon>Amphibalaninae</taxon>
        <taxon>Amphibalanus</taxon>
    </lineage>
</organism>
<dbReference type="Proteomes" id="UP000440578">
    <property type="component" value="Unassembled WGS sequence"/>
</dbReference>
<keyword evidence="2" id="KW-0489">Methyltransferase</keyword>
<name>A0A6A4V3H5_AMPAM</name>
<gene>
    <name evidence="2" type="primary">mettl24_2</name>
    <name evidence="2" type="ORF">FJT64_013929</name>
</gene>
<dbReference type="EMBL" id="VIIS01002176">
    <property type="protein sequence ID" value="KAF0287659.1"/>
    <property type="molecule type" value="Genomic_DNA"/>
</dbReference>
<dbReference type="OrthoDB" id="10006218at2759"/>
<keyword evidence="2" id="KW-0808">Transferase</keyword>
<keyword evidence="3" id="KW-1185">Reference proteome</keyword>
<feature type="domain" description="Methyltransferase" evidence="1">
    <location>
        <begin position="97"/>
        <end position="258"/>
    </location>
</feature>